<evidence type="ECO:0000313" key="3">
    <source>
        <dbReference type="Proteomes" id="UP000198901"/>
    </source>
</evidence>
<dbReference type="SUPFAM" id="SSF109998">
    <property type="entry name" value="Triger factor/SurA peptide-binding domain-like"/>
    <property type="match status" value="1"/>
</dbReference>
<feature type="chain" id="PRO_5011449961" evidence="1">
    <location>
        <begin position="25"/>
        <end position="193"/>
    </location>
</feature>
<dbReference type="InterPro" id="IPR027304">
    <property type="entry name" value="Trigger_fact/SurA_dom_sf"/>
</dbReference>
<organism evidence="2 3">
    <name type="scientific">Siphonobacter aquaeclarae</name>
    <dbReference type="NCBI Taxonomy" id="563176"/>
    <lineage>
        <taxon>Bacteria</taxon>
        <taxon>Pseudomonadati</taxon>
        <taxon>Bacteroidota</taxon>
        <taxon>Cytophagia</taxon>
        <taxon>Cytophagales</taxon>
        <taxon>Cytophagaceae</taxon>
        <taxon>Siphonobacter</taxon>
    </lineage>
</organism>
<dbReference type="STRING" id="563176.SAMN04488090_0157"/>
<name>A0A1G9HPZ9_9BACT</name>
<dbReference type="Proteomes" id="UP000198901">
    <property type="component" value="Unassembled WGS sequence"/>
</dbReference>
<protein>
    <submittedName>
        <fullName evidence="2">Uncharacterized protein</fullName>
    </submittedName>
</protein>
<gene>
    <name evidence="2" type="ORF">SAMN04488090_0157</name>
</gene>
<evidence type="ECO:0000256" key="1">
    <source>
        <dbReference type="SAM" id="SignalP"/>
    </source>
</evidence>
<feature type="signal peptide" evidence="1">
    <location>
        <begin position="1"/>
        <end position="24"/>
    </location>
</feature>
<keyword evidence="1" id="KW-0732">Signal</keyword>
<sequence length="193" mass="21899">MQKRRNHLQAAALCWLLAACGAPVDEPVLTINGDAIGQEEFLARMEQNRAVVIGYFQREKASGYADDFWTHSYDGTTPLEVLRDSARKQLADQYLKMQLAESMGVIADAGYLKRREAWQAENERRRKAVVAREILFGPTVLTFSGYEKYLLSNLENTLADRLGGASNYRFRLDSLRRKAIVTVHLPVYGKMKP</sequence>
<dbReference type="AlphaFoldDB" id="A0A1G9HPZ9"/>
<dbReference type="PROSITE" id="PS51257">
    <property type="entry name" value="PROKAR_LIPOPROTEIN"/>
    <property type="match status" value="1"/>
</dbReference>
<evidence type="ECO:0000313" key="2">
    <source>
        <dbReference type="EMBL" id="SDL15020.1"/>
    </source>
</evidence>
<dbReference type="OrthoDB" id="4229635at2"/>
<reference evidence="2 3" key="1">
    <citation type="submission" date="2016-10" db="EMBL/GenBank/DDBJ databases">
        <authorList>
            <person name="de Groot N.N."/>
        </authorList>
    </citation>
    <scope>NUCLEOTIDE SEQUENCE [LARGE SCALE GENOMIC DNA]</scope>
    <source>
        <strain evidence="2 3">DSM 21668</strain>
    </source>
</reference>
<dbReference type="EMBL" id="FNGS01000001">
    <property type="protein sequence ID" value="SDL15020.1"/>
    <property type="molecule type" value="Genomic_DNA"/>
</dbReference>
<keyword evidence="3" id="KW-1185">Reference proteome</keyword>
<proteinExistence type="predicted"/>
<accession>A0A1G9HPZ9</accession>
<dbReference type="RefSeq" id="WP_093196534.1">
    <property type="nucleotide sequence ID" value="NZ_FNGS01000001.1"/>
</dbReference>